<dbReference type="Proteomes" id="UP001491691">
    <property type="component" value="Unassembled WGS sequence"/>
</dbReference>
<dbReference type="InterPro" id="IPR005115">
    <property type="entry name" value="Gly_transporter"/>
</dbReference>
<reference evidence="9 10" key="1">
    <citation type="submission" date="2024-04" db="EMBL/GenBank/DDBJ databases">
        <title>Human intestinal bacterial collection.</title>
        <authorList>
            <person name="Pauvert C."/>
            <person name="Hitch T.C.A."/>
            <person name="Clavel T."/>
        </authorList>
    </citation>
    <scope>NUCLEOTIDE SEQUENCE [LARGE SCALE GENOMIC DNA]</scope>
    <source>
        <strain evidence="9 10">CLA-SR-H019</strain>
    </source>
</reference>
<dbReference type="Pfam" id="PF03458">
    <property type="entry name" value="Gly_transporter"/>
    <property type="match status" value="2"/>
</dbReference>
<keyword evidence="4 7" id="KW-0812">Transmembrane</keyword>
<evidence type="ECO:0000259" key="8">
    <source>
        <dbReference type="Pfam" id="PF03458"/>
    </source>
</evidence>
<proteinExistence type="inferred from homology"/>
<feature type="transmembrane region" description="Helical" evidence="7">
    <location>
        <begin position="99"/>
        <end position="126"/>
    </location>
</feature>
<evidence type="ECO:0000256" key="5">
    <source>
        <dbReference type="ARBA" id="ARBA00022989"/>
    </source>
</evidence>
<dbReference type="PANTHER" id="PTHR30506">
    <property type="entry name" value="INNER MEMBRANE PROTEIN"/>
    <property type="match status" value="1"/>
</dbReference>
<evidence type="ECO:0000313" key="9">
    <source>
        <dbReference type="EMBL" id="MEQ3347158.1"/>
    </source>
</evidence>
<dbReference type="RefSeq" id="WP_019107808.1">
    <property type="nucleotide sequence ID" value="NZ_CABKRY010000002.1"/>
</dbReference>
<comment type="similarity">
    <text evidence="2">Belongs to the UPF0126 family.</text>
</comment>
<feature type="domain" description="Glycine transporter" evidence="8">
    <location>
        <begin position="11"/>
        <end position="84"/>
    </location>
</feature>
<keyword evidence="6 7" id="KW-0472">Membrane</keyword>
<keyword evidence="5 7" id="KW-1133">Transmembrane helix</keyword>
<comment type="caution">
    <text evidence="9">The sequence shown here is derived from an EMBL/GenBank/DDBJ whole genome shotgun (WGS) entry which is preliminary data.</text>
</comment>
<feature type="transmembrane region" description="Helical" evidence="7">
    <location>
        <begin position="35"/>
        <end position="56"/>
    </location>
</feature>
<feature type="transmembrane region" description="Helical" evidence="7">
    <location>
        <begin position="68"/>
        <end position="87"/>
    </location>
</feature>
<evidence type="ECO:0000256" key="2">
    <source>
        <dbReference type="ARBA" id="ARBA00008193"/>
    </source>
</evidence>
<evidence type="ECO:0000256" key="4">
    <source>
        <dbReference type="ARBA" id="ARBA00022692"/>
    </source>
</evidence>
<keyword evidence="10" id="KW-1185">Reference proteome</keyword>
<evidence type="ECO:0000256" key="3">
    <source>
        <dbReference type="ARBA" id="ARBA00022475"/>
    </source>
</evidence>
<feature type="transmembrane region" description="Helical" evidence="7">
    <location>
        <begin position="164"/>
        <end position="179"/>
    </location>
</feature>
<feature type="transmembrane region" description="Helical" evidence="7">
    <location>
        <begin position="6"/>
        <end position="28"/>
    </location>
</feature>
<comment type="subcellular location">
    <subcellularLocation>
        <location evidence="1">Cell membrane</location>
        <topology evidence="1">Multi-pass membrane protein</topology>
    </subcellularLocation>
</comment>
<feature type="transmembrane region" description="Helical" evidence="7">
    <location>
        <begin position="132"/>
        <end position="152"/>
    </location>
</feature>
<accession>A0ABV1J1W9</accession>
<evidence type="ECO:0000256" key="7">
    <source>
        <dbReference type="SAM" id="Phobius"/>
    </source>
</evidence>
<feature type="transmembrane region" description="Helical" evidence="7">
    <location>
        <begin position="185"/>
        <end position="203"/>
    </location>
</feature>
<name>A0ABV1J1W9_9FIRM</name>
<keyword evidence="3" id="KW-1003">Cell membrane</keyword>
<gene>
    <name evidence="9" type="ORF">AAA073_06905</name>
</gene>
<dbReference type="EMBL" id="JBBNPP010000013">
    <property type="protein sequence ID" value="MEQ3347158.1"/>
    <property type="molecule type" value="Genomic_DNA"/>
</dbReference>
<dbReference type="PANTHER" id="PTHR30506:SF3">
    <property type="entry name" value="UPF0126 INNER MEMBRANE PROTEIN YADS-RELATED"/>
    <property type="match status" value="1"/>
</dbReference>
<protein>
    <submittedName>
        <fullName evidence="9">Trimeric intracellular cation channel family protein</fullName>
    </submittedName>
</protein>
<feature type="domain" description="Glycine transporter" evidence="8">
    <location>
        <begin position="106"/>
        <end position="180"/>
    </location>
</feature>
<evidence type="ECO:0000313" key="10">
    <source>
        <dbReference type="Proteomes" id="UP001491691"/>
    </source>
</evidence>
<sequence length="217" mass="23725">MNGNYLEFNVFFDIIGTIAFAISGAILGCKKNMDILGVIVLGLVTALGGGFIRDLVLGITPPNMFQNSTNALISTVFSILVFIFFFSKKNFSNKHLAKIMNSFMVITDTIGLASFTITGMATAISLGYDNKFLLIFVGSITGVGGGMIRDILAGTIPFIFREQIYAGACIMGAAIFIIARHFLSYQISMIICFFSVLIIRLLAVKMNWNLPRISKEE</sequence>
<evidence type="ECO:0000256" key="6">
    <source>
        <dbReference type="ARBA" id="ARBA00023136"/>
    </source>
</evidence>
<evidence type="ECO:0000256" key="1">
    <source>
        <dbReference type="ARBA" id="ARBA00004651"/>
    </source>
</evidence>
<organism evidence="9 10">
    <name type="scientific">Peptoniphilus senegalensis</name>
    <dbReference type="NCBI Taxonomy" id="1465757"/>
    <lineage>
        <taxon>Bacteria</taxon>
        <taxon>Bacillati</taxon>
        <taxon>Bacillota</taxon>
        <taxon>Tissierellia</taxon>
        <taxon>Tissierellales</taxon>
        <taxon>Peptoniphilaceae</taxon>
        <taxon>Peptoniphilus</taxon>
    </lineage>
</organism>